<dbReference type="EMBL" id="JAULSU010000001">
    <property type="protein sequence ID" value="KAK0633192.1"/>
    <property type="molecule type" value="Genomic_DNA"/>
</dbReference>
<name>A0AA39XH22_9PEZI</name>
<organism evidence="2 3">
    <name type="scientific">Immersiella caudata</name>
    <dbReference type="NCBI Taxonomy" id="314043"/>
    <lineage>
        <taxon>Eukaryota</taxon>
        <taxon>Fungi</taxon>
        <taxon>Dikarya</taxon>
        <taxon>Ascomycota</taxon>
        <taxon>Pezizomycotina</taxon>
        <taxon>Sordariomycetes</taxon>
        <taxon>Sordariomycetidae</taxon>
        <taxon>Sordariales</taxon>
        <taxon>Lasiosphaeriaceae</taxon>
        <taxon>Immersiella</taxon>
    </lineage>
</organism>
<dbReference type="AlphaFoldDB" id="A0AA39XH22"/>
<comment type="caution">
    <text evidence="2">The sequence shown here is derived from an EMBL/GenBank/DDBJ whole genome shotgun (WGS) entry which is preliminary data.</text>
</comment>
<keyword evidence="3" id="KW-1185">Reference proteome</keyword>
<accession>A0AA39XH22</accession>
<feature type="region of interest" description="Disordered" evidence="1">
    <location>
        <begin position="1"/>
        <end position="26"/>
    </location>
</feature>
<evidence type="ECO:0000313" key="2">
    <source>
        <dbReference type="EMBL" id="KAK0633192.1"/>
    </source>
</evidence>
<gene>
    <name evidence="2" type="ORF">B0T14DRAFT_56955</name>
</gene>
<evidence type="ECO:0000256" key="1">
    <source>
        <dbReference type="SAM" id="MobiDB-lite"/>
    </source>
</evidence>
<dbReference type="Proteomes" id="UP001175000">
    <property type="component" value="Unassembled WGS sequence"/>
</dbReference>
<proteinExistence type="predicted"/>
<sequence length="106" mass="11477">MQSWDPSGPLSDPQSPPPRTARQPASRTWILANRCCKFRFGSEISSRLQPARSLVCTKHTTQGGRHTTLLSARSAVQPASSCLSGSWRGFSLLPPSPAEQSVLRGC</sequence>
<reference evidence="2" key="1">
    <citation type="submission" date="2023-06" db="EMBL/GenBank/DDBJ databases">
        <title>Genome-scale phylogeny and comparative genomics of the fungal order Sordariales.</title>
        <authorList>
            <consortium name="Lawrence Berkeley National Laboratory"/>
            <person name="Hensen N."/>
            <person name="Bonometti L."/>
            <person name="Westerberg I."/>
            <person name="Brannstrom I.O."/>
            <person name="Guillou S."/>
            <person name="Cros-Aarteil S."/>
            <person name="Calhoun S."/>
            <person name="Haridas S."/>
            <person name="Kuo A."/>
            <person name="Mondo S."/>
            <person name="Pangilinan J."/>
            <person name="Riley R."/>
            <person name="Labutti K."/>
            <person name="Andreopoulos B."/>
            <person name="Lipzen A."/>
            <person name="Chen C."/>
            <person name="Yanf M."/>
            <person name="Daum C."/>
            <person name="Ng V."/>
            <person name="Clum A."/>
            <person name="Steindorff A."/>
            <person name="Ohm R."/>
            <person name="Martin F."/>
            <person name="Silar P."/>
            <person name="Natvig D."/>
            <person name="Lalanne C."/>
            <person name="Gautier V."/>
            <person name="Ament-Velasquez S.L."/>
            <person name="Kruys A."/>
            <person name="Hutchinson M.I."/>
            <person name="Powell A.J."/>
            <person name="Barry K."/>
            <person name="Miller A.N."/>
            <person name="Grigoriev I.V."/>
            <person name="Debuchy R."/>
            <person name="Gladieux P."/>
            <person name="Thoren M.H."/>
            <person name="Johannesson H."/>
        </authorList>
    </citation>
    <scope>NUCLEOTIDE SEQUENCE</scope>
    <source>
        <strain evidence="2">CBS 606.72</strain>
    </source>
</reference>
<evidence type="ECO:0000313" key="3">
    <source>
        <dbReference type="Proteomes" id="UP001175000"/>
    </source>
</evidence>
<protein>
    <submittedName>
        <fullName evidence="2">Uncharacterized protein</fullName>
    </submittedName>
</protein>